<organism evidence="1 2">
    <name type="scientific">Timema podura</name>
    <name type="common">Walking stick</name>
    <dbReference type="NCBI Taxonomy" id="61482"/>
    <lineage>
        <taxon>Eukaryota</taxon>
        <taxon>Metazoa</taxon>
        <taxon>Ecdysozoa</taxon>
        <taxon>Arthropoda</taxon>
        <taxon>Hexapoda</taxon>
        <taxon>Insecta</taxon>
        <taxon>Pterygota</taxon>
        <taxon>Neoptera</taxon>
        <taxon>Polyneoptera</taxon>
        <taxon>Phasmatodea</taxon>
        <taxon>Timematodea</taxon>
        <taxon>Timematoidea</taxon>
        <taxon>Timematidae</taxon>
        <taxon>Timema</taxon>
    </lineage>
</organism>
<name>A0ABN7NUQ7_TIMPD</name>
<reference evidence="1" key="1">
    <citation type="submission" date="2021-03" db="EMBL/GenBank/DDBJ databases">
        <authorList>
            <person name="Tran Van P."/>
        </authorList>
    </citation>
    <scope>NUCLEOTIDE SEQUENCE</scope>
</reference>
<dbReference type="EMBL" id="CAJPIN010007176">
    <property type="protein sequence ID" value="CAG2058377.1"/>
    <property type="molecule type" value="Genomic_DNA"/>
</dbReference>
<gene>
    <name evidence="1" type="ORF">TPAB3V08_LOCUS5348</name>
</gene>
<accession>A0ABN7NUQ7</accession>
<evidence type="ECO:0000313" key="2">
    <source>
        <dbReference type="Proteomes" id="UP001153148"/>
    </source>
</evidence>
<comment type="caution">
    <text evidence="1">The sequence shown here is derived from an EMBL/GenBank/DDBJ whole genome shotgun (WGS) entry which is preliminary data.</text>
</comment>
<sequence length="162" mass="18798">MEEVVKIMPSVIYTSRAVPLKYIIIIVEFSHWAKSSQVFGVRKIRVLLSLGLHMVTILSLKQSILDFTDHHWELHFCDSVLGVGCQEEQVYELRPVQWMDSSCVGNADQHTRTGTTSTPQLLIYQYERVNPYFINDKFLGHDGNRTRDTLITRQTRYLPIDL</sequence>
<protein>
    <submittedName>
        <fullName evidence="1">Uncharacterized protein</fullName>
    </submittedName>
</protein>
<evidence type="ECO:0000313" key="1">
    <source>
        <dbReference type="EMBL" id="CAG2058377.1"/>
    </source>
</evidence>
<proteinExistence type="predicted"/>
<dbReference type="Proteomes" id="UP001153148">
    <property type="component" value="Unassembled WGS sequence"/>
</dbReference>
<keyword evidence="2" id="KW-1185">Reference proteome</keyword>
<feature type="non-terminal residue" evidence="1">
    <location>
        <position position="162"/>
    </location>
</feature>